<dbReference type="Proteomes" id="UP000004757">
    <property type="component" value="Unassembled WGS sequence"/>
</dbReference>
<dbReference type="EC" id="2.3.1.275" evidence="10"/>
<organism evidence="11 12">
    <name type="scientific">Mycoplasmopsis alligatoris A21JP2</name>
    <dbReference type="NCBI Taxonomy" id="747682"/>
    <lineage>
        <taxon>Bacteria</taxon>
        <taxon>Bacillati</taxon>
        <taxon>Mycoplasmatota</taxon>
        <taxon>Mycoplasmoidales</taxon>
        <taxon>Metamycoplasmataceae</taxon>
        <taxon>Mycoplasmopsis</taxon>
    </lineage>
</organism>
<dbReference type="GO" id="GO:0008654">
    <property type="term" value="P:phospholipid biosynthetic process"/>
    <property type="evidence" value="ECO:0007669"/>
    <property type="project" value="UniProtKB-UniRule"/>
</dbReference>
<comment type="caution">
    <text evidence="11">The sequence shown here is derived from an EMBL/GenBank/DDBJ whole genome shotgun (WGS) entry which is preliminary data.</text>
</comment>
<dbReference type="NCBIfam" id="TIGR00023">
    <property type="entry name" value="glycerol-3-phosphate 1-O-acyltransferase PlsY"/>
    <property type="match status" value="1"/>
</dbReference>
<feature type="transmembrane region" description="Helical" evidence="10">
    <location>
        <begin position="188"/>
        <end position="206"/>
    </location>
</feature>
<evidence type="ECO:0000256" key="8">
    <source>
        <dbReference type="ARBA" id="ARBA00023209"/>
    </source>
</evidence>
<dbReference type="STRING" id="747682.MALL_0057"/>
<keyword evidence="8 10" id="KW-0594">Phospholipid biosynthesis</keyword>
<reference evidence="11 12" key="1">
    <citation type="submission" date="2010-03" db="EMBL/GenBank/DDBJ databases">
        <authorList>
            <person name="Glass J.I."/>
            <person name="Benders G.A."/>
            <person name="Durkin A.S."/>
            <person name="Farmerie W.G."/>
            <person name="Hlavinka K."/>
            <person name="Hostetler J."/>
            <person name="Jackson J."/>
            <person name="May M.A."/>
            <person name="Miller R.H."/>
            <person name="Paralanov V."/>
            <person name="Radune D."/>
            <person name="Szczypinski B."/>
            <person name="Brown D.R."/>
        </authorList>
    </citation>
    <scope>NUCLEOTIDE SEQUENCE [LARGE SCALE GENOMIC DNA]</scope>
    <source>
        <strain evidence="11 12">A21JP2</strain>
    </source>
</reference>
<dbReference type="OrthoDB" id="9777124at2"/>
<evidence type="ECO:0000256" key="4">
    <source>
        <dbReference type="ARBA" id="ARBA00022692"/>
    </source>
</evidence>
<comment type="subunit">
    <text evidence="10">Probably interacts with PlsX.</text>
</comment>
<protein>
    <recommendedName>
        <fullName evidence="10">Glycerol-3-phosphate acyltransferase</fullName>
    </recommendedName>
    <alternativeName>
        <fullName evidence="10">Acyl-PO4 G3P acyltransferase</fullName>
    </alternativeName>
    <alternativeName>
        <fullName evidence="10">Acyl-phosphate--glycerol-3-phosphate acyltransferase</fullName>
    </alternativeName>
    <alternativeName>
        <fullName evidence="10">G3P acyltransferase</fullName>
        <shortName evidence="10">GPAT</shortName>
        <ecNumber evidence="10">2.3.1.275</ecNumber>
    </alternativeName>
    <alternativeName>
        <fullName evidence="10">Lysophosphatidic acid synthase</fullName>
        <shortName evidence="10">LPA synthase</shortName>
    </alternativeName>
</protein>
<dbReference type="Pfam" id="PF02660">
    <property type="entry name" value="G3P_acyltransf"/>
    <property type="match status" value="1"/>
</dbReference>
<sequence>MNKIIYVLLVNLLILLIGYIIGSLNTSIILSRWKKRRDVRNYHSGNAGATNSLRAFGKKFALIVLISDIIKTYLTILCVSLYNYYHKDWAIEYNIIPTMAGFGVVLGHIYPIFFKFKGGKGAACSLGVLIGMNPLFLPIAAVFFFGIIFLTRYVSLASMVTSVVMIGFALIPWMITGPLGFGNYYADWYIPAIIYAHCSIFLIIAHRSNIKSLLKGTERKQGQSKK</sequence>
<evidence type="ECO:0000256" key="10">
    <source>
        <dbReference type="HAMAP-Rule" id="MF_01043"/>
    </source>
</evidence>
<feature type="transmembrane region" description="Helical" evidence="10">
    <location>
        <begin position="94"/>
        <end position="114"/>
    </location>
</feature>
<accession>D4XWA1</accession>
<evidence type="ECO:0000256" key="6">
    <source>
        <dbReference type="ARBA" id="ARBA00023098"/>
    </source>
</evidence>
<feature type="transmembrane region" description="Helical" evidence="10">
    <location>
        <begin position="60"/>
        <end position="82"/>
    </location>
</feature>
<evidence type="ECO:0000256" key="1">
    <source>
        <dbReference type="ARBA" id="ARBA00022475"/>
    </source>
</evidence>
<keyword evidence="1 10" id="KW-1003">Cell membrane</keyword>
<feature type="transmembrane region" description="Helical" evidence="10">
    <location>
        <begin position="6"/>
        <end position="30"/>
    </location>
</feature>
<dbReference type="UniPathway" id="UPA00085"/>
<keyword evidence="5 10" id="KW-1133">Transmembrane helix</keyword>
<feature type="transmembrane region" description="Helical" evidence="10">
    <location>
        <begin position="126"/>
        <end position="150"/>
    </location>
</feature>
<comment type="similarity">
    <text evidence="10">Belongs to the PlsY family.</text>
</comment>
<comment type="pathway">
    <text evidence="10">Lipid metabolism; phospholipid metabolism.</text>
</comment>
<evidence type="ECO:0000256" key="5">
    <source>
        <dbReference type="ARBA" id="ARBA00022989"/>
    </source>
</evidence>
<dbReference type="PANTHER" id="PTHR30309">
    <property type="entry name" value="INNER MEMBRANE PROTEIN YGIH"/>
    <property type="match status" value="1"/>
</dbReference>
<dbReference type="RefSeq" id="WP_005683691.1">
    <property type="nucleotide sequence ID" value="NZ_ADNC01000024.1"/>
</dbReference>
<dbReference type="GO" id="GO:0043772">
    <property type="term" value="F:acyl-phosphate glycerol-3-phosphate acyltransferase activity"/>
    <property type="evidence" value="ECO:0007669"/>
    <property type="project" value="UniProtKB-UniRule"/>
</dbReference>
<evidence type="ECO:0000313" key="11">
    <source>
        <dbReference type="EMBL" id="EFF41374.1"/>
    </source>
</evidence>
<evidence type="ECO:0000256" key="9">
    <source>
        <dbReference type="ARBA" id="ARBA00023264"/>
    </source>
</evidence>
<comment type="catalytic activity">
    <reaction evidence="10">
        <text>an acyl phosphate + sn-glycerol 3-phosphate = a 1-acyl-sn-glycero-3-phosphate + phosphate</text>
        <dbReference type="Rhea" id="RHEA:34075"/>
        <dbReference type="ChEBI" id="CHEBI:43474"/>
        <dbReference type="ChEBI" id="CHEBI:57597"/>
        <dbReference type="ChEBI" id="CHEBI:57970"/>
        <dbReference type="ChEBI" id="CHEBI:59918"/>
        <dbReference type="EC" id="2.3.1.275"/>
    </reaction>
</comment>
<feature type="transmembrane region" description="Helical" evidence="10">
    <location>
        <begin position="156"/>
        <end position="176"/>
    </location>
</feature>
<comment type="subcellular location">
    <subcellularLocation>
        <location evidence="10">Cell membrane</location>
        <topology evidence="10">Multi-pass membrane protein</topology>
    </subcellularLocation>
</comment>
<keyword evidence="4 10" id="KW-0812">Transmembrane</keyword>
<evidence type="ECO:0000256" key="7">
    <source>
        <dbReference type="ARBA" id="ARBA00023136"/>
    </source>
</evidence>
<evidence type="ECO:0000256" key="2">
    <source>
        <dbReference type="ARBA" id="ARBA00022516"/>
    </source>
</evidence>
<evidence type="ECO:0000256" key="3">
    <source>
        <dbReference type="ARBA" id="ARBA00022679"/>
    </source>
</evidence>
<keyword evidence="6 10" id="KW-0443">Lipid metabolism</keyword>
<dbReference type="EMBL" id="ADNC01000024">
    <property type="protein sequence ID" value="EFF41374.1"/>
    <property type="molecule type" value="Genomic_DNA"/>
</dbReference>
<dbReference type="HAMAP" id="MF_01043">
    <property type="entry name" value="PlsY"/>
    <property type="match status" value="1"/>
</dbReference>
<keyword evidence="11" id="KW-0012">Acyltransferase</keyword>
<gene>
    <name evidence="10 11" type="primary">plsY</name>
    <name evidence="11" type="ORF">MALL_0057</name>
</gene>
<dbReference type="InterPro" id="IPR003811">
    <property type="entry name" value="G3P_acylTferase_PlsY"/>
</dbReference>
<dbReference type="AlphaFoldDB" id="D4XWA1"/>
<keyword evidence="9 10" id="KW-1208">Phospholipid metabolism</keyword>
<name>D4XWA1_9BACT</name>
<proteinExistence type="inferred from homology"/>
<dbReference type="PANTHER" id="PTHR30309:SF0">
    <property type="entry name" value="GLYCEROL-3-PHOSPHATE ACYLTRANSFERASE-RELATED"/>
    <property type="match status" value="1"/>
</dbReference>
<dbReference type="eggNOG" id="COG0344">
    <property type="taxonomic scope" value="Bacteria"/>
</dbReference>
<keyword evidence="3 10" id="KW-0808">Transferase</keyword>
<comment type="function">
    <text evidence="10">Catalyzes the transfer of an acyl group from acyl-phosphate (acyl-PO(4)) to glycerol-3-phosphate (G3P) to form lysophosphatidic acid (LPA). This enzyme utilizes acyl-phosphate as fatty acyl donor, but not acyl-CoA or acyl-ACP.</text>
</comment>
<dbReference type="SMART" id="SM01207">
    <property type="entry name" value="G3P_acyltransf"/>
    <property type="match status" value="1"/>
</dbReference>
<evidence type="ECO:0000313" key="12">
    <source>
        <dbReference type="Proteomes" id="UP000004757"/>
    </source>
</evidence>
<dbReference type="GO" id="GO:0005886">
    <property type="term" value="C:plasma membrane"/>
    <property type="evidence" value="ECO:0007669"/>
    <property type="project" value="UniProtKB-SubCell"/>
</dbReference>
<keyword evidence="2 10" id="KW-0444">Lipid biosynthesis</keyword>
<keyword evidence="12" id="KW-1185">Reference proteome</keyword>
<keyword evidence="7 10" id="KW-0472">Membrane</keyword>